<dbReference type="PANTHER" id="PTHR43133">
    <property type="entry name" value="RNA POLYMERASE ECF-TYPE SIGMA FACTO"/>
    <property type="match status" value="1"/>
</dbReference>
<evidence type="ECO:0000256" key="1">
    <source>
        <dbReference type="ARBA" id="ARBA00010641"/>
    </source>
</evidence>
<feature type="domain" description="RNA polymerase sigma factor 70 region 4 type 2" evidence="6">
    <location>
        <begin position="120"/>
        <end position="172"/>
    </location>
</feature>
<dbReference type="Pfam" id="PF04542">
    <property type="entry name" value="Sigma70_r2"/>
    <property type="match status" value="1"/>
</dbReference>
<keyword evidence="8" id="KW-1185">Reference proteome</keyword>
<gene>
    <name evidence="7" type="ORF">MKY91_02685</name>
</gene>
<protein>
    <submittedName>
        <fullName evidence="7">RNA polymerase sigma factor</fullName>
    </submittedName>
</protein>
<comment type="similarity">
    <text evidence="1">Belongs to the sigma-70 factor family. ECF subfamily.</text>
</comment>
<dbReference type="RefSeq" id="WP_343129227.1">
    <property type="nucleotide sequence ID" value="NZ_JBCITK010000001.1"/>
</dbReference>
<evidence type="ECO:0000256" key="3">
    <source>
        <dbReference type="ARBA" id="ARBA00023082"/>
    </source>
</evidence>
<evidence type="ECO:0000256" key="4">
    <source>
        <dbReference type="ARBA" id="ARBA00023163"/>
    </source>
</evidence>
<dbReference type="Pfam" id="PF08281">
    <property type="entry name" value="Sigma70_r4_2"/>
    <property type="match status" value="1"/>
</dbReference>
<dbReference type="NCBIfam" id="TIGR02937">
    <property type="entry name" value="sigma70-ECF"/>
    <property type="match status" value="1"/>
</dbReference>
<feature type="domain" description="RNA polymerase sigma-70 region 2" evidence="5">
    <location>
        <begin position="24"/>
        <end position="91"/>
    </location>
</feature>
<dbReference type="InterPro" id="IPR007627">
    <property type="entry name" value="RNA_pol_sigma70_r2"/>
</dbReference>
<dbReference type="InterPro" id="IPR013249">
    <property type="entry name" value="RNA_pol_sigma70_r4_t2"/>
</dbReference>
<comment type="caution">
    <text evidence="7">The sequence shown here is derived from an EMBL/GenBank/DDBJ whole genome shotgun (WGS) entry which is preliminary data.</text>
</comment>
<accession>A0ABU9VE02</accession>
<dbReference type="SUPFAM" id="SSF88946">
    <property type="entry name" value="Sigma2 domain of RNA polymerase sigma factors"/>
    <property type="match status" value="1"/>
</dbReference>
<proteinExistence type="inferred from homology"/>
<evidence type="ECO:0000313" key="8">
    <source>
        <dbReference type="Proteomes" id="UP001418796"/>
    </source>
</evidence>
<keyword evidence="2" id="KW-0805">Transcription regulation</keyword>
<evidence type="ECO:0000259" key="6">
    <source>
        <dbReference type="Pfam" id="PF08281"/>
    </source>
</evidence>
<name>A0ABU9VE02_9BACI</name>
<keyword evidence="3" id="KW-0731">Sigma factor</keyword>
<dbReference type="SUPFAM" id="SSF88659">
    <property type="entry name" value="Sigma3 and sigma4 domains of RNA polymerase sigma factors"/>
    <property type="match status" value="1"/>
</dbReference>
<dbReference type="Gene3D" id="1.10.10.10">
    <property type="entry name" value="Winged helix-like DNA-binding domain superfamily/Winged helix DNA-binding domain"/>
    <property type="match status" value="1"/>
</dbReference>
<dbReference type="InterPro" id="IPR014284">
    <property type="entry name" value="RNA_pol_sigma-70_dom"/>
</dbReference>
<dbReference type="InterPro" id="IPR013325">
    <property type="entry name" value="RNA_pol_sigma_r2"/>
</dbReference>
<organism evidence="7 8">
    <name type="scientific">Alkalicoccobacillus gibsonii</name>
    <dbReference type="NCBI Taxonomy" id="79881"/>
    <lineage>
        <taxon>Bacteria</taxon>
        <taxon>Bacillati</taxon>
        <taxon>Bacillota</taxon>
        <taxon>Bacilli</taxon>
        <taxon>Bacillales</taxon>
        <taxon>Bacillaceae</taxon>
        <taxon>Alkalicoccobacillus</taxon>
    </lineage>
</organism>
<sequence>MPHLTDEQLYQQIVLQDKEALEELYDRYERILFSFILRFTKDEGLTEEVMQDLFMKLWQGKAHYQTNKGKLSSWLLTIARNAAIDQIRKKKVTEVEFQERDAEPDLEIPEDVLVLKEESMIVQNALSLLPKEQQHVVKLFYFNGEPQSNIAKICKIPLGTVKGRLRLALNQLRKTLSRKGERGDIYYE</sequence>
<dbReference type="InterPro" id="IPR036388">
    <property type="entry name" value="WH-like_DNA-bd_sf"/>
</dbReference>
<keyword evidence="4" id="KW-0804">Transcription</keyword>
<dbReference type="InterPro" id="IPR013324">
    <property type="entry name" value="RNA_pol_sigma_r3/r4-like"/>
</dbReference>
<evidence type="ECO:0000259" key="5">
    <source>
        <dbReference type="Pfam" id="PF04542"/>
    </source>
</evidence>
<dbReference type="EMBL" id="JBCITK010000001">
    <property type="protein sequence ID" value="MEN0642069.1"/>
    <property type="molecule type" value="Genomic_DNA"/>
</dbReference>
<evidence type="ECO:0000313" key="7">
    <source>
        <dbReference type="EMBL" id="MEN0642069.1"/>
    </source>
</evidence>
<dbReference type="PANTHER" id="PTHR43133:SF62">
    <property type="entry name" value="RNA POLYMERASE SIGMA FACTOR SIGZ"/>
    <property type="match status" value="1"/>
</dbReference>
<dbReference type="Proteomes" id="UP001418796">
    <property type="component" value="Unassembled WGS sequence"/>
</dbReference>
<evidence type="ECO:0000256" key="2">
    <source>
        <dbReference type="ARBA" id="ARBA00023015"/>
    </source>
</evidence>
<dbReference type="InterPro" id="IPR039425">
    <property type="entry name" value="RNA_pol_sigma-70-like"/>
</dbReference>
<dbReference type="Gene3D" id="1.10.1740.10">
    <property type="match status" value="1"/>
</dbReference>
<reference evidence="7 8" key="1">
    <citation type="submission" date="2024-03" db="EMBL/GenBank/DDBJ databases">
        <title>Bacilli Hybrid Assemblies.</title>
        <authorList>
            <person name="Kovac J."/>
        </authorList>
    </citation>
    <scope>NUCLEOTIDE SEQUENCE [LARGE SCALE GENOMIC DNA]</scope>
    <source>
        <strain evidence="7 8">FSL R7-0666</strain>
    </source>
</reference>